<name>A0A6B3N3Z8_9CYAN</name>
<evidence type="ECO:0000313" key="2">
    <source>
        <dbReference type="EMBL" id="NER27809.1"/>
    </source>
</evidence>
<feature type="transmembrane region" description="Helical" evidence="1">
    <location>
        <begin position="90"/>
        <end position="111"/>
    </location>
</feature>
<organism evidence="2">
    <name type="scientific">Symploca sp. SIO1C4</name>
    <dbReference type="NCBI Taxonomy" id="2607765"/>
    <lineage>
        <taxon>Bacteria</taxon>
        <taxon>Bacillati</taxon>
        <taxon>Cyanobacteriota</taxon>
        <taxon>Cyanophyceae</taxon>
        <taxon>Coleofasciculales</taxon>
        <taxon>Coleofasciculaceae</taxon>
        <taxon>Symploca</taxon>
    </lineage>
</organism>
<keyword evidence="1" id="KW-0812">Transmembrane</keyword>
<comment type="caution">
    <text evidence="2">The sequence shown here is derived from an EMBL/GenBank/DDBJ whole genome shotgun (WGS) entry which is preliminary data.</text>
</comment>
<keyword evidence="1" id="KW-1133">Transmembrane helix</keyword>
<accession>A0A6B3N3Z8</accession>
<sequence>MTSHRHLQNLNELVMLASGSTALAFLARLEPGFYFPVFLFRTGLLIYSGYVVGYLEGKREVATLQGLAISLGLIGGSWDDWEIIIRFFPRVVMTLLLAIIAIGLLTTAILLSEPLAKRLEGGKGDKS</sequence>
<dbReference type="AlphaFoldDB" id="A0A6B3N3Z8"/>
<gene>
    <name evidence="2" type="ORF">F6J89_09285</name>
</gene>
<proteinExistence type="predicted"/>
<dbReference type="EMBL" id="JAAHFQ010000136">
    <property type="protein sequence ID" value="NER27809.1"/>
    <property type="molecule type" value="Genomic_DNA"/>
</dbReference>
<evidence type="ECO:0000256" key="1">
    <source>
        <dbReference type="SAM" id="Phobius"/>
    </source>
</evidence>
<protein>
    <submittedName>
        <fullName evidence="2">Uncharacterized protein</fullName>
    </submittedName>
</protein>
<keyword evidence="1" id="KW-0472">Membrane</keyword>
<reference evidence="2" key="1">
    <citation type="submission" date="2019-11" db="EMBL/GenBank/DDBJ databases">
        <title>Genomic insights into an expanded diversity of filamentous marine cyanobacteria reveals the extraordinary biosynthetic potential of Moorea and Okeania.</title>
        <authorList>
            <person name="Ferreira Leao T."/>
            <person name="Wang M."/>
            <person name="Moss N."/>
            <person name="Da Silva R."/>
            <person name="Sanders J."/>
            <person name="Nurk S."/>
            <person name="Gurevich A."/>
            <person name="Humphrey G."/>
            <person name="Reher R."/>
            <person name="Zhu Q."/>
            <person name="Belda-Ferre P."/>
            <person name="Glukhov E."/>
            <person name="Rex R."/>
            <person name="Dorrestein P.C."/>
            <person name="Knight R."/>
            <person name="Pevzner P."/>
            <person name="Gerwick W.H."/>
            <person name="Gerwick L."/>
        </authorList>
    </citation>
    <scope>NUCLEOTIDE SEQUENCE</scope>
    <source>
        <strain evidence="2">SIO1C4</strain>
    </source>
</reference>
<feature type="transmembrane region" description="Helical" evidence="1">
    <location>
        <begin position="33"/>
        <end position="54"/>
    </location>
</feature>
<feature type="transmembrane region" description="Helical" evidence="1">
    <location>
        <begin position="9"/>
        <end position="27"/>
    </location>
</feature>